<keyword evidence="2" id="KW-1133">Transmembrane helix</keyword>
<feature type="transmembrane region" description="Helical" evidence="2">
    <location>
        <begin position="26"/>
        <end position="46"/>
    </location>
</feature>
<name>A0A0C3LGV1_9AGAM</name>
<reference evidence="4 5" key="1">
    <citation type="submission" date="2014-04" db="EMBL/GenBank/DDBJ databases">
        <authorList>
            <consortium name="DOE Joint Genome Institute"/>
            <person name="Kuo A."/>
            <person name="Girlanda M."/>
            <person name="Perotto S."/>
            <person name="Kohler A."/>
            <person name="Nagy L.G."/>
            <person name="Floudas D."/>
            <person name="Copeland A."/>
            <person name="Barry K.W."/>
            <person name="Cichocki N."/>
            <person name="Veneault-Fourrey C."/>
            <person name="LaButti K."/>
            <person name="Lindquist E.A."/>
            <person name="Lipzen A."/>
            <person name="Lundell T."/>
            <person name="Morin E."/>
            <person name="Murat C."/>
            <person name="Sun H."/>
            <person name="Tunlid A."/>
            <person name="Henrissat B."/>
            <person name="Grigoriev I.V."/>
            <person name="Hibbett D.S."/>
            <person name="Martin F."/>
            <person name="Nordberg H.P."/>
            <person name="Cantor M.N."/>
            <person name="Hua S.X."/>
        </authorList>
    </citation>
    <scope>NUCLEOTIDE SEQUENCE [LARGE SCALE GENOMIC DNA]</scope>
    <source>
        <strain evidence="4 5">MUT 4182</strain>
    </source>
</reference>
<keyword evidence="2" id="KW-0472">Membrane</keyword>
<proteinExistence type="predicted"/>
<feature type="domain" description="DUF6533" evidence="3">
    <location>
        <begin position="31"/>
        <end position="74"/>
    </location>
</feature>
<organism evidence="4 5">
    <name type="scientific">Tulasnella calospora MUT 4182</name>
    <dbReference type="NCBI Taxonomy" id="1051891"/>
    <lineage>
        <taxon>Eukaryota</taxon>
        <taxon>Fungi</taxon>
        <taxon>Dikarya</taxon>
        <taxon>Basidiomycota</taxon>
        <taxon>Agaricomycotina</taxon>
        <taxon>Agaricomycetes</taxon>
        <taxon>Cantharellales</taxon>
        <taxon>Tulasnellaceae</taxon>
        <taxon>Tulasnella</taxon>
    </lineage>
</organism>
<dbReference type="InterPro" id="IPR045340">
    <property type="entry name" value="DUF6533"/>
</dbReference>
<feature type="transmembrane region" description="Helical" evidence="2">
    <location>
        <begin position="139"/>
        <end position="161"/>
    </location>
</feature>
<sequence>MSNSTVNGLDSALVENVGVYIKDVRLTHLATLATATFLVYDVFLTFDDEFDYIWRSRLSYAKAIFLLNRYLTLILFGYDLFVFFAVPTSPDMSQEVAKGASFSCKINGQLAAPASMPNMFFISTIFMMRTYALYERSRLVLVLLVASYVLCFAPAFAYFYVVTGRGLSAEAWTMIADVNGMKKFLVENGVDLSQDWWTISTCISVGVPQQLGAIMVSALVYESGLMFAMVYKLHGERRSRLINRLYLDGMVYYVLMFGTLVGAAVGCYYNSTSRAFVTSRYFVGMKSILCSRMILRLRWYSNSSEAQSPTFGGQEEALATGTDIFFAEADPASGDDWMKNADFGIEIPPGSVLSHGANGENHEMMGMVPVRTRAFPAGGEGDSDLEVGYPLSGASQASWEEAEEEVTLRPTPSASVGADTPSPSRTGFSIRSQEGVAGPSRTKDAAAPLPPEG</sequence>
<evidence type="ECO:0000259" key="3">
    <source>
        <dbReference type="Pfam" id="PF20151"/>
    </source>
</evidence>
<dbReference type="Pfam" id="PF20151">
    <property type="entry name" value="DUF6533"/>
    <property type="match status" value="1"/>
</dbReference>
<dbReference type="HOGENOM" id="CLU_604374_0_0_1"/>
<evidence type="ECO:0000256" key="1">
    <source>
        <dbReference type="SAM" id="MobiDB-lite"/>
    </source>
</evidence>
<keyword evidence="5" id="KW-1185">Reference proteome</keyword>
<dbReference type="EMBL" id="KN822950">
    <property type="protein sequence ID" value="KIO33198.1"/>
    <property type="molecule type" value="Genomic_DNA"/>
</dbReference>
<feature type="transmembrane region" description="Helical" evidence="2">
    <location>
        <begin position="211"/>
        <end position="231"/>
    </location>
</feature>
<feature type="compositionally biased region" description="Polar residues" evidence="1">
    <location>
        <begin position="421"/>
        <end position="432"/>
    </location>
</feature>
<evidence type="ECO:0000256" key="2">
    <source>
        <dbReference type="SAM" id="Phobius"/>
    </source>
</evidence>
<keyword evidence="2" id="KW-0812">Transmembrane</keyword>
<dbReference type="Proteomes" id="UP000054248">
    <property type="component" value="Unassembled WGS sequence"/>
</dbReference>
<feature type="region of interest" description="Disordered" evidence="1">
    <location>
        <begin position="395"/>
        <end position="453"/>
    </location>
</feature>
<dbReference type="STRING" id="1051891.A0A0C3LGV1"/>
<reference evidence="5" key="2">
    <citation type="submission" date="2015-01" db="EMBL/GenBank/DDBJ databases">
        <title>Evolutionary Origins and Diversification of the Mycorrhizal Mutualists.</title>
        <authorList>
            <consortium name="DOE Joint Genome Institute"/>
            <consortium name="Mycorrhizal Genomics Consortium"/>
            <person name="Kohler A."/>
            <person name="Kuo A."/>
            <person name="Nagy L.G."/>
            <person name="Floudas D."/>
            <person name="Copeland A."/>
            <person name="Barry K.W."/>
            <person name="Cichocki N."/>
            <person name="Veneault-Fourrey C."/>
            <person name="LaButti K."/>
            <person name="Lindquist E.A."/>
            <person name="Lipzen A."/>
            <person name="Lundell T."/>
            <person name="Morin E."/>
            <person name="Murat C."/>
            <person name="Riley R."/>
            <person name="Ohm R."/>
            <person name="Sun H."/>
            <person name="Tunlid A."/>
            <person name="Henrissat B."/>
            <person name="Grigoriev I.V."/>
            <person name="Hibbett D.S."/>
            <person name="Martin F."/>
        </authorList>
    </citation>
    <scope>NUCLEOTIDE SEQUENCE [LARGE SCALE GENOMIC DNA]</scope>
    <source>
        <strain evidence="5">MUT 4182</strain>
    </source>
</reference>
<dbReference type="OrthoDB" id="2958007at2759"/>
<evidence type="ECO:0000313" key="5">
    <source>
        <dbReference type="Proteomes" id="UP000054248"/>
    </source>
</evidence>
<feature type="transmembrane region" description="Helical" evidence="2">
    <location>
        <begin position="67"/>
        <end position="86"/>
    </location>
</feature>
<protein>
    <recommendedName>
        <fullName evidence="3">DUF6533 domain-containing protein</fullName>
    </recommendedName>
</protein>
<accession>A0A0C3LGV1</accession>
<dbReference type="AlphaFoldDB" id="A0A0C3LGV1"/>
<feature type="transmembrane region" description="Helical" evidence="2">
    <location>
        <begin position="106"/>
        <end position="127"/>
    </location>
</feature>
<feature type="transmembrane region" description="Helical" evidence="2">
    <location>
        <begin position="251"/>
        <end position="271"/>
    </location>
</feature>
<evidence type="ECO:0000313" key="4">
    <source>
        <dbReference type="EMBL" id="KIO33198.1"/>
    </source>
</evidence>
<gene>
    <name evidence="4" type="ORF">M407DRAFT_18051</name>
</gene>